<organism evidence="1 2">
    <name type="scientific">Periconia digitata</name>
    <dbReference type="NCBI Taxonomy" id="1303443"/>
    <lineage>
        <taxon>Eukaryota</taxon>
        <taxon>Fungi</taxon>
        <taxon>Dikarya</taxon>
        <taxon>Ascomycota</taxon>
        <taxon>Pezizomycotina</taxon>
        <taxon>Dothideomycetes</taxon>
        <taxon>Pleosporomycetidae</taxon>
        <taxon>Pleosporales</taxon>
        <taxon>Massarineae</taxon>
        <taxon>Periconiaceae</taxon>
        <taxon>Periconia</taxon>
    </lineage>
</organism>
<sequence length="213" mass="24808">MFHHNSNEWLDSMLESPQKNRRKKHLAGLIKECKAVKDGAKELRERLFPPKPSKSRNELGILYRIRWYFQKASVAGLNLMLESAKTSIMLFITLQMCEGLRKRIDELEQELNKPPGEIKTLKHQLRHTRRQLRDQIEYVQRIHERLEQHTMNSLVSGSVIGTSAQTVVSEMHAMEQYFVNTLQAETMNSELEALQEEMVEQEATYYTTSTGGF</sequence>
<reference evidence="1" key="1">
    <citation type="submission" date="2023-01" db="EMBL/GenBank/DDBJ databases">
        <authorList>
            <person name="Van Ghelder C."/>
            <person name="Rancurel C."/>
        </authorList>
    </citation>
    <scope>NUCLEOTIDE SEQUENCE</scope>
    <source>
        <strain evidence="1">CNCM I-4278</strain>
    </source>
</reference>
<gene>
    <name evidence="1" type="ORF">PDIGIT_LOCUS4666</name>
</gene>
<dbReference type="Proteomes" id="UP001152607">
    <property type="component" value="Unassembled WGS sequence"/>
</dbReference>
<proteinExistence type="predicted"/>
<protein>
    <submittedName>
        <fullName evidence="1">Uncharacterized protein</fullName>
    </submittedName>
</protein>
<evidence type="ECO:0000313" key="1">
    <source>
        <dbReference type="EMBL" id="CAI6331641.1"/>
    </source>
</evidence>
<dbReference type="OrthoDB" id="5431013at2759"/>
<comment type="caution">
    <text evidence="1">The sequence shown here is derived from an EMBL/GenBank/DDBJ whole genome shotgun (WGS) entry which is preliminary data.</text>
</comment>
<name>A0A9W4UBD7_9PLEO</name>
<dbReference type="AlphaFoldDB" id="A0A9W4UBD7"/>
<evidence type="ECO:0000313" key="2">
    <source>
        <dbReference type="Proteomes" id="UP001152607"/>
    </source>
</evidence>
<accession>A0A9W4UBD7</accession>
<keyword evidence="2" id="KW-1185">Reference proteome</keyword>
<dbReference type="EMBL" id="CAOQHR010000003">
    <property type="protein sequence ID" value="CAI6331641.1"/>
    <property type="molecule type" value="Genomic_DNA"/>
</dbReference>